<gene>
    <name evidence="2" type="ORF">C4860_00395</name>
</gene>
<feature type="transmembrane region" description="Helical" evidence="1">
    <location>
        <begin position="76"/>
        <end position="97"/>
    </location>
</feature>
<evidence type="ECO:0000256" key="1">
    <source>
        <dbReference type="SAM" id="Phobius"/>
    </source>
</evidence>
<dbReference type="AlphaFoldDB" id="A0A2T8TGA7"/>
<feature type="transmembrane region" description="Helical" evidence="1">
    <location>
        <begin position="151"/>
        <end position="177"/>
    </location>
</feature>
<evidence type="ECO:0000313" key="3">
    <source>
        <dbReference type="Proteomes" id="UP000245912"/>
    </source>
</evidence>
<comment type="caution">
    <text evidence="2">The sequence shown here is derived from an EMBL/GenBank/DDBJ whole genome shotgun (WGS) entry which is preliminary data.</text>
</comment>
<protein>
    <submittedName>
        <fullName evidence="2">Uncharacterized protein</fullName>
    </submittedName>
</protein>
<dbReference type="Proteomes" id="UP000245912">
    <property type="component" value="Unassembled WGS sequence"/>
</dbReference>
<keyword evidence="1" id="KW-0812">Transmembrane</keyword>
<evidence type="ECO:0000313" key="2">
    <source>
        <dbReference type="EMBL" id="PVJ00711.1"/>
    </source>
</evidence>
<proteinExistence type="predicted"/>
<dbReference type="EMBL" id="QDLQ01000001">
    <property type="protein sequence ID" value="PVJ00711.1"/>
    <property type="molecule type" value="Genomic_DNA"/>
</dbReference>
<keyword evidence="1" id="KW-0472">Membrane</keyword>
<feature type="transmembrane region" description="Helical" evidence="1">
    <location>
        <begin position="118"/>
        <end position="139"/>
    </location>
</feature>
<accession>A0A2T8TGA7</accession>
<name>A0A2T8TGA7_SALER</name>
<sequence>MNFYNFLRRLSVVGSVFRIVNAYAYKGDVDCQCKIAPFKLWWSRIFKKMLWLVIFVGVLFLIKYDSILDWAAADTILSVFPSVLGFGIGAFALLFIMPSNFMLFLTQKRERLGFGPEIVPVDMGYPLIVFAFVMAIAGLNKMFPNSIFNVFSIWAFFYGLAMALELITFLFNASIIIQKLISKDN</sequence>
<feature type="transmembrane region" description="Helical" evidence="1">
    <location>
        <begin position="45"/>
        <end position="64"/>
    </location>
</feature>
<keyword evidence="1" id="KW-1133">Transmembrane helix</keyword>
<reference evidence="2 3" key="1">
    <citation type="submission" date="2018-04" db="EMBL/GenBank/DDBJ databases">
        <title>Serotype diversity and antimicrobial resistance among Salmonella enterica isolated from patients at an equine referral hospital.</title>
        <authorList>
            <person name="Leon I.M."/>
            <person name="Lawhon S.D."/>
            <person name="Norman K.N."/>
            <person name="Threadgill D.S."/>
            <person name="Ohta N."/>
            <person name="Vinasco J."/>
            <person name="Scott H.M."/>
        </authorList>
    </citation>
    <scope>NUCLEOTIDE SEQUENCE [LARGE SCALE GENOMIC DNA]</scope>
    <source>
        <strain evidence="2 3">235</strain>
    </source>
</reference>
<organism evidence="2 3">
    <name type="scientific">Salmonella enterica</name>
    <name type="common">Salmonella choleraesuis</name>
    <dbReference type="NCBI Taxonomy" id="28901"/>
    <lineage>
        <taxon>Bacteria</taxon>
        <taxon>Pseudomonadati</taxon>
        <taxon>Pseudomonadota</taxon>
        <taxon>Gammaproteobacteria</taxon>
        <taxon>Enterobacterales</taxon>
        <taxon>Enterobacteriaceae</taxon>
        <taxon>Salmonella</taxon>
    </lineage>
</organism>